<feature type="domain" description="Saccharopine dehydrogenase NADP binding" evidence="2">
    <location>
        <begin position="5"/>
        <end position="104"/>
    </location>
</feature>
<dbReference type="EMBL" id="MLQM01000020">
    <property type="protein sequence ID" value="OHV05270.1"/>
    <property type="molecule type" value="Genomic_DNA"/>
</dbReference>
<dbReference type="InterPro" id="IPR036291">
    <property type="entry name" value="NAD(P)-bd_dom_sf"/>
</dbReference>
<reference evidence="3 4" key="1">
    <citation type="submission" date="2016-10" db="EMBL/GenBank/DDBJ databases">
        <title>Genome sequence of Mycobacterium talmonii.</title>
        <authorList>
            <person name="Greninger A.L."/>
            <person name="Elliott B."/>
            <person name="Vasireddy S."/>
            <person name="Vasireddy R."/>
        </authorList>
    </citation>
    <scope>NUCLEOTIDE SEQUENCE [LARGE SCALE GENOMIC DNA]</scope>
    <source>
        <strain evidence="4">NE-TNMC-100812</strain>
    </source>
</reference>
<dbReference type="Gene3D" id="3.40.50.720">
    <property type="entry name" value="NAD(P)-binding Rossmann-like Domain"/>
    <property type="match status" value="1"/>
</dbReference>
<name>A0A1S1NMR4_9MYCO</name>
<gene>
    <name evidence="3" type="ORF">BKN37_06315</name>
</gene>
<dbReference type="SUPFAM" id="SSF51735">
    <property type="entry name" value="NAD(P)-binding Rossmann-fold domains"/>
    <property type="match status" value="1"/>
</dbReference>
<keyword evidence="4" id="KW-1185">Reference proteome</keyword>
<evidence type="ECO:0000256" key="1">
    <source>
        <dbReference type="ARBA" id="ARBA00010591"/>
    </source>
</evidence>
<dbReference type="RefSeq" id="WP_071023432.1">
    <property type="nucleotide sequence ID" value="NZ_MLQM01000020.1"/>
</dbReference>
<comment type="similarity">
    <text evidence="1">Belongs to the saccharopine dehydrogenase family. Enoyl reductase subfamily.</text>
</comment>
<evidence type="ECO:0000313" key="4">
    <source>
        <dbReference type="Proteomes" id="UP000179734"/>
    </source>
</evidence>
<evidence type="ECO:0000313" key="3">
    <source>
        <dbReference type="EMBL" id="OHV05270.1"/>
    </source>
</evidence>
<organism evidence="3 4">
    <name type="scientific">Mycobacterium talmoniae</name>
    <dbReference type="NCBI Taxonomy" id="1858794"/>
    <lineage>
        <taxon>Bacteria</taxon>
        <taxon>Bacillati</taxon>
        <taxon>Actinomycetota</taxon>
        <taxon>Actinomycetes</taxon>
        <taxon>Mycobacteriales</taxon>
        <taxon>Mycobacteriaceae</taxon>
        <taxon>Mycobacterium</taxon>
    </lineage>
</organism>
<evidence type="ECO:0000259" key="2">
    <source>
        <dbReference type="Pfam" id="PF03435"/>
    </source>
</evidence>
<dbReference type="PANTHER" id="PTHR43781:SF1">
    <property type="entry name" value="SACCHAROPINE DEHYDROGENASE"/>
    <property type="match status" value="1"/>
</dbReference>
<comment type="caution">
    <text evidence="3">The sequence shown here is derived from an EMBL/GenBank/DDBJ whole genome shotgun (WGS) entry which is preliminary data.</text>
</comment>
<dbReference type="Proteomes" id="UP000179734">
    <property type="component" value="Unassembled WGS sequence"/>
</dbReference>
<dbReference type="AlphaFoldDB" id="A0A1S1NMR4"/>
<dbReference type="Pfam" id="PF03435">
    <property type="entry name" value="Sacchrp_dh_NADP"/>
    <property type="match status" value="1"/>
</dbReference>
<accession>A0A1S1NMR4</accession>
<sequence>MTNQIVVFGATGYTGGLVIDALLRRGVRPVLAGRGAERLAKLAEQLGGLEYRVADVDDPASVRALVGAGDVLVTTVGPFEQFGHPVARAAVDAGAHYVDSTGEVGFVRALRQRHDARARAAGAIIAPAFGYDYVPGILAGALAARAAGAAVRAMEVGYFAIGSLRNGLSQGTRKTMAEGLILPAPVWRHGRLVDEITARQVREFPVRAARKKAFLVSGTEVLFLPAQLPELDSVTVYNGWFPQLSRVIQLVSTLANTTVRLPYGRNLVEALAARTVGGSGGPDAAERARTLSHVVAVARDASGETVAEVHLEGPSPYSLTGELMAWATHELACGAGKTPGVVGPVDAFGLDELVTGCAAAGLVQV</sequence>
<dbReference type="InterPro" id="IPR005097">
    <property type="entry name" value="Sacchrp_dh_NADP-bd"/>
</dbReference>
<dbReference type="PANTHER" id="PTHR43781">
    <property type="entry name" value="SACCHAROPINE DEHYDROGENASE"/>
    <property type="match status" value="1"/>
</dbReference>
<proteinExistence type="inferred from homology"/>
<protein>
    <submittedName>
        <fullName evidence="3">Saccharopine dehydrogenase</fullName>
    </submittedName>
</protein>